<sequence length="170" mass="19159">MSFSASFPVAAQPQLQQLWFFLVEHMESHTYSQAHCTSAELGCMHLTLQTMLDRTQGFGFAREYSFWIYSQSMQSAVEMLHDDAIYGTYKMYCARDPVVHVIMRRATEPCPNSSQAPSHGASLGDRQSIAASRGLRAPDLPTSRAQPQCIRQNESPEVEMLDYRGGDCRL</sequence>
<dbReference type="Proteomes" id="UP000813444">
    <property type="component" value="Unassembled WGS sequence"/>
</dbReference>
<evidence type="ECO:0000313" key="2">
    <source>
        <dbReference type="EMBL" id="KAH7303269.1"/>
    </source>
</evidence>
<dbReference type="OrthoDB" id="2740448at2759"/>
<organism evidence="2 3">
    <name type="scientific">Stachybotrys elegans</name>
    <dbReference type="NCBI Taxonomy" id="80388"/>
    <lineage>
        <taxon>Eukaryota</taxon>
        <taxon>Fungi</taxon>
        <taxon>Dikarya</taxon>
        <taxon>Ascomycota</taxon>
        <taxon>Pezizomycotina</taxon>
        <taxon>Sordariomycetes</taxon>
        <taxon>Hypocreomycetidae</taxon>
        <taxon>Hypocreales</taxon>
        <taxon>Stachybotryaceae</taxon>
        <taxon>Stachybotrys</taxon>
    </lineage>
</organism>
<comment type="caution">
    <text evidence="2">The sequence shown here is derived from an EMBL/GenBank/DDBJ whole genome shotgun (WGS) entry which is preliminary data.</text>
</comment>
<evidence type="ECO:0000313" key="3">
    <source>
        <dbReference type="Proteomes" id="UP000813444"/>
    </source>
</evidence>
<feature type="region of interest" description="Disordered" evidence="1">
    <location>
        <begin position="131"/>
        <end position="155"/>
    </location>
</feature>
<feature type="compositionally biased region" description="Polar residues" evidence="1">
    <location>
        <begin position="143"/>
        <end position="155"/>
    </location>
</feature>
<protein>
    <submittedName>
        <fullName evidence="2">Uncharacterized protein</fullName>
    </submittedName>
</protein>
<dbReference type="EMBL" id="JAGPNK010000036">
    <property type="protein sequence ID" value="KAH7303269.1"/>
    <property type="molecule type" value="Genomic_DNA"/>
</dbReference>
<dbReference type="AlphaFoldDB" id="A0A8K0WJS7"/>
<reference evidence="2" key="1">
    <citation type="journal article" date="2021" name="Nat. Commun.">
        <title>Genetic determinants of endophytism in the Arabidopsis root mycobiome.</title>
        <authorList>
            <person name="Mesny F."/>
            <person name="Miyauchi S."/>
            <person name="Thiergart T."/>
            <person name="Pickel B."/>
            <person name="Atanasova L."/>
            <person name="Karlsson M."/>
            <person name="Huettel B."/>
            <person name="Barry K.W."/>
            <person name="Haridas S."/>
            <person name="Chen C."/>
            <person name="Bauer D."/>
            <person name="Andreopoulos W."/>
            <person name="Pangilinan J."/>
            <person name="LaButti K."/>
            <person name="Riley R."/>
            <person name="Lipzen A."/>
            <person name="Clum A."/>
            <person name="Drula E."/>
            <person name="Henrissat B."/>
            <person name="Kohler A."/>
            <person name="Grigoriev I.V."/>
            <person name="Martin F.M."/>
            <person name="Hacquard S."/>
        </authorList>
    </citation>
    <scope>NUCLEOTIDE SEQUENCE</scope>
    <source>
        <strain evidence="2">MPI-CAGE-CH-0235</strain>
    </source>
</reference>
<name>A0A8K0WJS7_9HYPO</name>
<gene>
    <name evidence="2" type="ORF">B0I35DRAFT_485272</name>
</gene>
<keyword evidence="3" id="KW-1185">Reference proteome</keyword>
<evidence type="ECO:0000256" key="1">
    <source>
        <dbReference type="SAM" id="MobiDB-lite"/>
    </source>
</evidence>
<proteinExistence type="predicted"/>
<accession>A0A8K0WJS7</accession>